<comment type="caution">
    <text evidence="8">The sequence shown here is derived from an EMBL/GenBank/DDBJ whole genome shotgun (WGS) entry which is preliminary data.</text>
</comment>
<dbReference type="PROSITE" id="PS51085">
    <property type="entry name" value="2FE2S_FER_2"/>
    <property type="match status" value="1"/>
</dbReference>
<dbReference type="GO" id="GO:0051537">
    <property type="term" value="F:2 iron, 2 sulfur cluster binding"/>
    <property type="evidence" value="ECO:0007669"/>
    <property type="project" value="UniProtKB-KW"/>
</dbReference>
<organism evidence="8 9">
    <name type="scientific">Afipia massiliensis</name>
    <dbReference type="NCBI Taxonomy" id="211460"/>
    <lineage>
        <taxon>Bacteria</taxon>
        <taxon>Pseudomonadati</taxon>
        <taxon>Pseudomonadota</taxon>
        <taxon>Alphaproteobacteria</taxon>
        <taxon>Hyphomicrobiales</taxon>
        <taxon>Nitrobacteraceae</taxon>
        <taxon>Afipia</taxon>
    </lineage>
</organism>
<dbReference type="GO" id="GO:0005829">
    <property type="term" value="C:cytosol"/>
    <property type="evidence" value="ECO:0007669"/>
    <property type="project" value="TreeGrafter"/>
</dbReference>
<dbReference type="InterPro" id="IPR012675">
    <property type="entry name" value="Beta-grasp_dom_sf"/>
</dbReference>
<dbReference type="PANTHER" id="PTHR23426">
    <property type="entry name" value="FERREDOXIN/ADRENODOXIN"/>
    <property type="match status" value="1"/>
</dbReference>
<keyword evidence="2" id="KW-0001">2Fe-2S</keyword>
<feature type="domain" description="2Fe-2S ferredoxin-type" evidence="7">
    <location>
        <begin position="1"/>
        <end position="93"/>
    </location>
</feature>
<dbReference type="PANTHER" id="PTHR23426:SF65">
    <property type="entry name" value="FERREDOXIN-2, MITOCHONDRIAL"/>
    <property type="match status" value="1"/>
</dbReference>
<dbReference type="SUPFAM" id="SSF54292">
    <property type="entry name" value="2Fe-2S ferredoxin-like"/>
    <property type="match status" value="1"/>
</dbReference>
<comment type="similarity">
    <text evidence="1">Belongs to the adrenodoxin/putidaredoxin family.</text>
</comment>
<accession>A0A840MQY7</accession>
<dbReference type="Proteomes" id="UP000521227">
    <property type="component" value="Unassembled WGS sequence"/>
</dbReference>
<evidence type="ECO:0000256" key="3">
    <source>
        <dbReference type="ARBA" id="ARBA00022723"/>
    </source>
</evidence>
<reference evidence="8 9" key="1">
    <citation type="submission" date="2020-08" db="EMBL/GenBank/DDBJ databases">
        <title>Genomic Encyclopedia of Type Strains, Phase IV (KMG-IV): sequencing the most valuable type-strain genomes for metagenomic binning, comparative biology and taxonomic classification.</title>
        <authorList>
            <person name="Goeker M."/>
        </authorList>
    </citation>
    <scope>NUCLEOTIDE SEQUENCE [LARGE SCALE GENOMIC DNA]</scope>
    <source>
        <strain evidence="8 9">DSM 17498</strain>
    </source>
</reference>
<dbReference type="AlphaFoldDB" id="A0A840MQY7"/>
<sequence length="94" mass="10271">MQLDVPEGWSLMQAAVKNGIDGIVAECGGSCVCATCHVYVQQERFAELPPPGEDELELLDEVKAERRPNSRLSCQIKAAPELNGLIVTIPEYQT</sequence>
<dbReference type="InterPro" id="IPR001041">
    <property type="entry name" value="2Fe-2S_ferredoxin-type"/>
</dbReference>
<keyword evidence="5" id="KW-0411">Iron-sulfur</keyword>
<evidence type="ECO:0000313" key="9">
    <source>
        <dbReference type="Proteomes" id="UP000521227"/>
    </source>
</evidence>
<dbReference type="EMBL" id="JACHIJ010000001">
    <property type="protein sequence ID" value="MBB5050403.1"/>
    <property type="molecule type" value="Genomic_DNA"/>
</dbReference>
<protein>
    <submittedName>
        <fullName evidence="8">2Fe-2S ferredoxin</fullName>
    </submittedName>
</protein>
<dbReference type="CDD" id="cd00207">
    <property type="entry name" value="fer2"/>
    <property type="match status" value="1"/>
</dbReference>
<evidence type="ECO:0000313" key="8">
    <source>
        <dbReference type="EMBL" id="MBB5050403.1"/>
    </source>
</evidence>
<evidence type="ECO:0000256" key="1">
    <source>
        <dbReference type="ARBA" id="ARBA00010914"/>
    </source>
</evidence>
<dbReference type="PROSITE" id="PS00814">
    <property type="entry name" value="ADX"/>
    <property type="match status" value="1"/>
</dbReference>
<name>A0A840MQY7_9BRAD</name>
<dbReference type="GO" id="GO:0009055">
    <property type="term" value="F:electron transfer activity"/>
    <property type="evidence" value="ECO:0007669"/>
    <property type="project" value="TreeGrafter"/>
</dbReference>
<comment type="cofactor">
    <cofactor evidence="6">
        <name>[2Fe-2S] cluster</name>
        <dbReference type="ChEBI" id="CHEBI:190135"/>
    </cofactor>
</comment>
<dbReference type="Pfam" id="PF00111">
    <property type="entry name" value="Fer2"/>
    <property type="match status" value="1"/>
</dbReference>
<dbReference type="GO" id="GO:0046872">
    <property type="term" value="F:metal ion binding"/>
    <property type="evidence" value="ECO:0007669"/>
    <property type="project" value="UniProtKB-KW"/>
</dbReference>
<keyword evidence="4" id="KW-0408">Iron</keyword>
<proteinExistence type="inferred from homology"/>
<dbReference type="InterPro" id="IPR036010">
    <property type="entry name" value="2Fe-2S_ferredoxin-like_sf"/>
</dbReference>
<gene>
    <name evidence="8" type="ORF">HNQ36_000351</name>
</gene>
<evidence type="ECO:0000256" key="6">
    <source>
        <dbReference type="ARBA" id="ARBA00034078"/>
    </source>
</evidence>
<dbReference type="InterPro" id="IPR001055">
    <property type="entry name" value="Adrenodoxin-like"/>
</dbReference>
<keyword evidence="3" id="KW-0479">Metal-binding</keyword>
<dbReference type="InterPro" id="IPR018298">
    <property type="entry name" value="Adrenodoxin_Fe-S_BS"/>
</dbReference>
<dbReference type="GO" id="GO:0140647">
    <property type="term" value="P:P450-containing electron transport chain"/>
    <property type="evidence" value="ECO:0007669"/>
    <property type="project" value="InterPro"/>
</dbReference>
<evidence type="ECO:0000256" key="2">
    <source>
        <dbReference type="ARBA" id="ARBA00022714"/>
    </source>
</evidence>
<dbReference type="PRINTS" id="PR00355">
    <property type="entry name" value="ADRENODOXIN"/>
</dbReference>
<evidence type="ECO:0000256" key="4">
    <source>
        <dbReference type="ARBA" id="ARBA00023004"/>
    </source>
</evidence>
<evidence type="ECO:0000259" key="7">
    <source>
        <dbReference type="PROSITE" id="PS51085"/>
    </source>
</evidence>
<dbReference type="Gene3D" id="3.10.20.30">
    <property type="match status" value="1"/>
</dbReference>
<evidence type="ECO:0000256" key="5">
    <source>
        <dbReference type="ARBA" id="ARBA00023014"/>
    </source>
</evidence>